<dbReference type="GO" id="GO:0046872">
    <property type="term" value="F:metal ion binding"/>
    <property type="evidence" value="ECO:0007669"/>
    <property type="project" value="UniProtKB-KW"/>
</dbReference>
<dbReference type="PANTHER" id="PTHR42693">
    <property type="entry name" value="ARYLSULFATASE FAMILY MEMBER"/>
    <property type="match status" value="1"/>
</dbReference>
<dbReference type="GO" id="GO:0004065">
    <property type="term" value="F:arylsulfatase activity"/>
    <property type="evidence" value="ECO:0007669"/>
    <property type="project" value="TreeGrafter"/>
</dbReference>
<keyword evidence="7" id="KW-0106">Calcium</keyword>
<evidence type="ECO:0000256" key="5">
    <source>
        <dbReference type="ARBA" id="ARBA00022723"/>
    </source>
</evidence>
<dbReference type="Gene3D" id="3.40.720.10">
    <property type="entry name" value="Alkaline Phosphatase, subunit A"/>
    <property type="match status" value="1"/>
</dbReference>
<protein>
    <submittedName>
        <fullName evidence="9">Choline-sulfatase</fullName>
        <ecNumber evidence="9">3.1.6.6</ecNumber>
    </submittedName>
</protein>
<name>A0A238H701_9BURK</name>
<gene>
    <name evidence="9" type="ORF">BSIN_0457</name>
</gene>
<organism evidence="9 10">
    <name type="scientific">Burkholderia singularis</name>
    <dbReference type="NCBI Taxonomy" id="1503053"/>
    <lineage>
        <taxon>Bacteria</taxon>
        <taxon>Pseudomonadati</taxon>
        <taxon>Pseudomonadota</taxon>
        <taxon>Betaproteobacteria</taxon>
        <taxon>Burkholderiales</taxon>
        <taxon>Burkholderiaceae</taxon>
        <taxon>Burkholderia</taxon>
        <taxon>pseudomallei group</taxon>
    </lineage>
</organism>
<evidence type="ECO:0000256" key="4">
    <source>
        <dbReference type="ARBA" id="ARBA00022490"/>
    </source>
</evidence>
<feature type="domain" description="Sulfatase N-terminal" evidence="8">
    <location>
        <begin position="35"/>
        <end position="452"/>
    </location>
</feature>
<evidence type="ECO:0000256" key="2">
    <source>
        <dbReference type="ARBA" id="ARBA00004496"/>
    </source>
</evidence>
<evidence type="ECO:0000313" key="10">
    <source>
        <dbReference type="Proteomes" id="UP000198460"/>
    </source>
</evidence>
<evidence type="ECO:0000259" key="8">
    <source>
        <dbReference type="Pfam" id="PF00884"/>
    </source>
</evidence>
<dbReference type="PANTHER" id="PTHR42693:SF33">
    <property type="entry name" value="ARYLSULFATASE"/>
    <property type="match status" value="1"/>
</dbReference>
<accession>A0A238H701</accession>
<dbReference type="InterPro" id="IPR000917">
    <property type="entry name" value="Sulfatase_N"/>
</dbReference>
<comment type="subcellular location">
    <subcellularLocation>
        <location evidence="2">Cytoplasm</location>
    </subcellularLocation>
</comment>
<dbReference type="EC" id="3.1.6.6" evidence="9"/>
<evidence type="ECO:0000256" key="1">
    <source>
        <dbReference type="ARBA" id="ARBA00001913"/>
    </source>
</evidence>
<reference evidence="9 10" key="1">
    <citation type="submission" date="2017-04" db="EMBL/GenBank/DDBJ databases">
        <authorList>
            <person name="Afonso C.L."/>
            <person name="Miller P.J."/>
            <person name="Scott M.A."/>
            <person name="Spackman E."/>
            <person name="Goraichik I."/>
            <person name="Dimitrov K.M."/>
            <person name="Suarez D.L."/>
            <person name="Swayne D.E."/>
        </authorList>
    </citation>
    <scope>NUCLEOTIDE SEQUENCE [LARGE SCALE GENOMIC DNA]</scope>
    <source>
        <strain evidence="9">LMG 28154</strain>
    </source>
</reference>
<dbReference type="GO" id="GO:0005737">
    <property type="term" value="C:cytoplasm"/>
    <property type="evidence" value="ECO:0007669"/>
    <property type="project" value="UniProtKB-SubCell"/>
</dbReference>
<comment type="cofactor">
    <cofactor evidence="1">
        <name>Ca(2+)</name>
        <dbReference type="ChEBI" id="CHEBI:29108"/>
    </cofactor>
</comment>
<dbReference type="SUPFAM" id="SSF53649">
    <property type="entry name" value="Alkaline phosphatase-like"/>
    <property type="match status" value="1"/>
</dbReference>
<dbReference type="Proteomes" id="UP000198460">
    <property type="component" value="Unassembled WGS sequence"/>
</dbReference>
<dbReference type="Pfam" id="PF00884">
    <property type="entry name" value="Sulfatase"/>
    <property type="match status" value="1"/>
</dbReference>
<dbReference type="InterPro" id="IPR050738">
    <property type="entry name" value="Sulfatase"/>
</dbReference>
<dbReference type="CDD" id="cd16025">
    <property type="entry name" value="PAS_like"/>
    <property type="match status" value="1"/>
</dbReference>
<dbReference type="FunFam" id="3.40.720.10:FF:000044">
    <property type="entry name" value="Arylsulfatase"/>
    <property type="match status" value="1"/>
</dbReference>
<dbReference type="PROSITE" id="PS00149">
    <property type="entry name" value="SULFATASE_2"/>
    <property type="match status" value="1"/>
</dbReference>
<keyword evidence="5" id="KW-0479">Metal-binding</keyword>
<dbReference type="EMBL" id="FXAN01000061">
    <property type="protein sequence ID" value="SMG00807.1"/>
    <property type="molecule type" value="Genomic_DNA"/>
</dbReference>
<evidence type="ECO:0000313" key="9">
    <source>
        <dbReference type="EMBL" id="SMG00807.1"/>
    </source>
</evidence>
<dbReference type="InterPro" id="IPR017850">
    <property type="entry name" value="Alkaline_phosphatase_core_sf"/>
</dbReference>
<proteinExistence type="inferred from homology"/>
<dbReference type="AlphaFoldDB" id="A0A238H701"/>
<dbReference type="InterPro" id="IPR024607">
    <property type="entry name" value="Sulfatase_CS"/>
</dbReference>
<dbReference type="GO" id="GO:0047753">
    <property type="term" value="F:choline-sulfatase activity"/>
    <property type="evidence" value="ECO:0007669"/>
    <property type="project" value="UniProtKB-EC"/>
</dbReference>
<comment type="similarity">
    <text evidence="3">Belongs to the sulfatase family.</text>
</comment>
<keyword evidence="6 9" id="KW-0378">Hydrolase</keyword>
<sequence length="576" mass="63906">MRLERAFPFPIFIALQTRTIMSTSVIPRRRPAERPNFLIIVADDLGFSDLGAFGGEIATPNLDALAYAGVRFTDFHAASACSPTRSMLLSGTDHHIAGIGTMAEALTPALQEKPGYEGYLNDRVVALPELLRDAGYFTTMAGKWHLGLTLDRAPAARGFTRSFALLPGAANHYGFEPVSADTEQPRLMRTTRSLYVEDDHFVDALPEHFYSSDTFTAKLLHYLGERPDDGRPFFAYLPFSAPHWPLQAPAEIVAKYRGRYAHGPDALREARLARQRELGLLEAGVEAHPVVAQNPQWAQLTSGEQAISARTMEVYAAMVERLDWNVGRVIDYLKATGEFDNTFVLFLSDNGAEGALLEALPVFGPNLQQFLSEYYDNSLDNIGRANSYVWYGPRWAQAATAPSRLYKAFTTQGGIRVVAFAHYPALARKREIGDAFATVMDVAPTVLELAGIAHPVTQYRGREIAPLKGASLVSYLQRTTSHVHDAEHVTGWELFGMRAVRQGDWKAVFIPQPVGPGAWQLYDLADDPGETRDLADAEPERLDALLTHWERYVIENGVQSGAQRIFETLPQQQQKD</sequence>
<evidence type="ECO:0000256" key="3">
    <source>
        <dbReference type="ARBA" id="ARBA00008779"/>
    </source>
</evidence>
<evidence type="ECO:0000256" key="7">
    <source>
        <dbReference type="ARBA" id="ARBA00022837"/>
    </source>
</evidence>
<dbReference type="Gene3D" id="3.30.1120.10">
    <property type="match status" value="1"/>
</dbReference>
<evidence type="ECO:0000256" key="6">
    <source>
        <dbReference type="ARBA" id="ARBA00022801"/>
    </source>
</evidence>
<keyword evidence="4" id="KW-0963">Cytoplasm</keyword>